<dbReference type="InterPro" id="IPR007471">
    <property type="entry name" value="N-end_Aminoacyl_Trfase_N"/>
</dbReference>
<evidence type="ECO:0000259" key="8">
    <source>
        <dbReference type="Pfam" id="PF04377"/>
    </source>
</evidence>
<comment type="subcellular location">
    <subcellularLocation>
        <location evidence="1">Membrane</location>
        <topology evidence="1">Multi-pass membrane protein</topology>
    </subcellularLocation>
</comment>
<dbReference type="PANTHER" id="PTHR21367">
    <property type="entry name" value="ARGININE-TRNA-PROTEIN TRANSFERASE 1"/>
    <property type="match status" value="1"/>
</dbReference>
<dbReference type="SUPFAM" id="SSF51306">
    <property type="entry name" value="LexA/Signal peptidase"/>
    <property type="match status" value="1"/>
</dbReference>
<dbReference type="GO" id="GO:0022857">
    <property type="term" value="F:transmembrane transporter activity"/>
    <property type="evidence" value="ECO:0007669"/>
    <property type="project" value="InterPro"/>
</dbReference>
<dbReference type="SUPFAM" id="SSF103473">
    <property type="entry name" value="MFS general substrate transporter"/>
    <property type="match status" value="1"/>
</dbReference>
<evidence type="ECO:0000256" key="2">
    <source>
        <dbReference type="ARBA" id="ARBA00009991"/>
    </source>
</evidence>
<dbReference type="GO" id="GO:0005737">
    <property type="term" value="C:cytoplasm"/>
    <property type="evidence" value="ECO:0007669"/>
    <property type="project" value="TreeGrafter"/>
</dbReference>
<dbReference type="CDD" id="cd06530">
    <property type="entry name" value="S26_SPase_I"/>
    <property type="match status" value="1"/>
</dbReference>
<dbReference type="PANTHER" id="PTHR21367:SF1">
    <property type="entry name" value="ARGINYL-TRNA--PROTEIN TRANSFERASE 1"/>
    <property type="match status" value="1"/>
</dbReference>
<protein>
    <recommendedName>
        <fullName evidence="3">arginyltransferase</fullName>
        <ecNumber evidence="3">2.3.2.8</ecNumber>
    </recommendedName>
</protein>
<dbReference type="InterPro" id="IPR011701">
    <property type="entry name" value="MFS"/>
</dbReference>
<evidence type="ECO:0000313" key="10">
    <source>
        <dbReference type="EMBL" id="KAF7355213.1"/>
    </source>
</evidence>
<comment type="similarity">
    <text evidence="2">Belongs to the R-transferase family.</text>
</comment>
<accession>A0A8H7D1F5</accession>
<feature type="transmembrane region" description="Helical" evidence="6">
    <location>
        <begin position="540"/>
        <end position="560"/>
    </location>
</feature>
<keyword evidence="6" id="KW-0812">Transmembrane</keyword>
<dbReference type="Pfam" id="PF07690">
    <property type="entry name" value="MFS_1"/>
    <property type="match status" value="1"/>
</dbReference>
<dbReference type="Gene3D" id="2.10.109.10">
    <property type="entry name" value="Umud Fragment, subunit A"/>
    <property type="match status" value="1"/>
</dbReference>
<dbReference type="GO" id="GO:0004057">
    <property type="term" value="F:arginyl-tRNA--protein transferase activity"/>
    <property type="evidence" value="ECO:0007669"/>
    <property type="project" value="UniProtKB-EC"/>
</dbReference>
<feature type="domain" description="N-end rule aminoacyl transferase C-terminal" evidence="8">
    <location>
        <begin position="476"/>
        <end position="619"/>
    </location>
</feature>
<dbReference type="GO" id="GO:0004252">
    <property type="term" value="F:serine-type endopeptidase activity"/>
    <property type="evidence" value="ECO:0007669"/>
    <property type="project" value="InterPro"/>
</dbReference>
<dbReference type="GO" id="GO:0006465">
    <property type="term" value="P:signal peptide processing"/>
    <property type="evidence" value="ECO:0007669"/>
    <property type="project" value="InterPro"/>
</dbReference>
<evidence type="ECO:0000256" key="1">
    <source>
        <dbReference type="ARBA" id="ARBA00004141"/>
    </source>
</evidence>
<dbReference type="EC" id="2.3.2.8" evidence="3"/>
<dbReference type="InterPro" id="IPR007472">
    <property type="entry name" value="N-end_Aminoacyl_Trfase_C"/>
</dbReference>
<keyword evidence="11" id="KW-1185">Reference proteome</keyword>
<evidence type="ECO:0000256" key="6">
    <source>
        <dbReference type="SAM" id="Phobius"/>
    </source>
</evidence>
<keyword evidence="6" id="KW-1133">Transmembrane helix</keyword>
<feature type="transmembrane region" description="Helical" evidence="6">
    <location>
        <begin position="282"/>
        <end position="304"/>
    </location>
</feature>
<evidence type="ECO:0000256" key="5">
    <source>
        <dbReference type="ARBA" id="ARBA00023315"/>
    </source>
</evidence>
<organism evidence="10 11">
    <name type="scientific">Mycena sanguinolenta</name>
    <dbReference type="NCBI Taxonomy" id="230812"/>
    <lineage>
        <taxon>Eukaryota</taxon>
        <taxon>Fungi</taxon>
        <taxon>Dikarya</taxon>
        <taxon>Basidiomycota</taxon>
        <taxon>Agaricomycotina</taxon>
        <taxon>Agaricomycetes</taxon>
        <taxon>Agaricomycetidae</taxon>
        <taxon>Agaricales</taxon>
        <taxon>Marasmiineae</taxon>
        <taxon>Mycenaceae</taxon>
        <taxon>Mycena</taxon>
    </lineage>
</organism>
<dbReference type="OrthoDB" id="6730379at2759"/>
<dbReference type="Gene3D" id="1.20.1250.20">
    <property type="entry name" value="MFS general substrate transporter like domains"/>
    <property type="match status" value="1"/>
</dbReference>
<name>A0A8H7D1F5_9AGAR</name>
<evidence type="ECO:0000256" key="4">
    <source>
        <dbReference type="ARBA" id="ARBA00022679"/>
    </source>
</evidence>
<feature type="transmembrane region" description="Helical" evidence="6">
    <location>
        <begin position="249"/>
        <end position="270"/>
    </location>
</feature>
<dbReference type="EMBL" id="JACAZH010000011">
    <property type="protein sequence ID" value="KAF7355213.1"/>
    <property type="molecule type" value="Genomic_DNA"/>
</dbReference>
<feature type="transmembrane region" description="Helical" evidence="6">
    <location>
        <begin position="193"/>
        <end position="214"/>
    </location>
</feature>
<keyword evidence="4" id="KW-0808">Transferase</keyword>
<dbReference type="InterPro" id="IPR036259">
    <property type="entry name" value="MFS_trans_sf"/>
</dbReference>
<dbReference type="Proteomes" id="UP000623467">
    <property type="component" value="Unassembled WGS sequence"/>
</dbReference>
<gene>
    <name evidence="10" type="ORF">MSAN_01437100</name>
</gene>
<comment type="caution">
    <text evidence="10">The sequence shown here is derived from an EMBL/GenBank/DDBJ whole genome shotgun (WGS) entry which is preliminary data.</text>
</comment>
<dbReference type="InterPro" id="IPR030700">
    <property type="entry name" value="N-end_Aminoacyl_Trfase"/>
</dbReference>
<reference evidence="10" key="1">
    <citation type="submission" date="2020-05" db="EMBL/GenBank/DDBJ databases">
        <title>Mycena genomes resolve the evolution of fungal bioluminescence.</title>
        <authorList>
            <person name="Tsai I.J."/>
        </authorList>
    </citation>
    <scope>NUCLEOTIDE SEQUENCE</scope>
    <source>
        <strain evidence="10">160909Yilan</strain>
    </source>
</reference>
<feature type="transmembrane region" description="Helical" evidence="6">
    <location>
        <begin position="155"/>
        <end position="173"/>
    </location>
</feature>
<keyword evidence="5" id="KW-0012">Acyltransferase</keyword>
<evidence type="ECO:0000256" key="3">
    <source>
        <dbReference type="ARBA" id="ARBA00012025"/>
    </source>
</evidence>
<sequence>MSEPEKRSIDEKVAETITINSVDGDEALRLVGTSRTTQFSEEFNSKLRRKQASRIAWFYVMNGLTMVFGGFVAYGISFYSGARLIPYKIIYILLGGLAIVVGICVLIWLPDSPVHARFLTKEERIAALERVRDDQGGTENHRIKKEQIFEALQDIRTWLIVLSTLLTSIPNGALSNFSNIIIKSFGYTSKQALILSTPGGAVAAATTLFCGWYSDKKNERMIPIVFALVPTIVGSAIIIGLNSGGHKGALLFGVYLIGTFGSALSTIYAYNASNTSGHTKKSTVNAMTLVSFAVGNIIGTEIFQPSDAPSYIPGKIAILVLLTAQLVISVLLRFVNLRLNKKKNAKLADLKARNGWSDADIQREREKYAFADLTDKQSGTWCYKPNLKASCCPSYTIKLDADSFDPLKGQRKLINRWNRFILYGNQPEPKTLPLKSKNATFSLSAAIHAAEVGFCANERHEHRFETILEPSSYSVEKFELYCEYQQKIHQDTKNTPSGFKRFLVDSPLIPAPIPYSSLPPSHLPANYGSYHQLYKCDGKLIALGVIDILPSCVSSVYFIYDPEWAKFSLGKLSALREVSLASEIKAAGASGMTSLYMGFYIHSCPKMRYKGDYSPSYLADPETYEWFPLEICIPLLEKYRYACFSHPDHSISEPADSLTTVDPPEPSDDLLSKVLLVRGVKANNITVIPVNKSPYWNDEEVQREIVGMQPNLNPDSSLLWRDVGIFDRRSIYKGRHRRGDIVVLKSPENATREIVKRIIAVEGDLVRTLPPYPSPEVHVPEGHIWVEGDAFHSLDSNSFGPVPLGLVDSRLICLIWPVWRIGFQTGSATPAARRRVTPAARALNIDLRTA</sequence>
<dbReference type="Pfam" id="PF10502">
    <property type="entry name" value="Peptidase_S26"/>
    <property type="match status" value="1"/>
</dbReference>
<dbReference type="InterPro" id="IPR019533">
    <property type="entry name" value="Peptidase_S26"/>
</dbReference>
<feature type="domain" description="Peptidase S26" evidence="9">
    <location>
        <begin position="708"/>
        <end position="767"/>
    </location>
</feature>
<dbReference type="AlphaFoldDB" id="A0A8H7D1F5"/>
<evidence type="ECO:0000259" key="7">
    <source>
        <dbReference type="Pfam" id="PF04376"/>
    </source>
</evidence>
<feature type="transmembrane region" description="Helical" evidence="6">
    <location>
        <begin position="89"/>
        <end position="109"/>
    </location>
</feature>
<dbReference type="GO" id="GO:0016020">
    <property type="term" value="C:membrane"/>
    <property type="evidence" value="ECO:0007669"/>
    <property type="project" value="UniProtKB-SubCell"/>
</dbReference>
<feature type="domain" description="N-end aminoacyl transferase N-terminal" evidence="7">
    <location>
        <begin position="376"/>
        <end position="412"/>
    </location>
</feature>
<feature type="transmembrane region" description="Helical" evidence="6">
    <location>
        <begin position="56"/>
        <end position="77"/>
    </location>
</feature>
<dbReference type="Pfam" id="PF04376">
    <property type="entry name" value="ATE_N"/>
    <property type="match status" value="1"/>
</dbReference>
<feature type="transmembrane region" description="Helical" evidence="6">
    <location>
        <begin position="221"/>
        <end position="243"/>
    </location>
</feature>
<feature type="transmembrane region" description="Helical" evidence="6">
    <location>
        <begin position="316"/>
        <end position="335"/>
    </location>
</feature>
<keyword evidence="6" id="KW-0472">Membrane</keyword>
<dbReference type="InterPro" id="IPR036286">
    <property type="entry name" value="LexA/Signal_pep-like_sf"/>
</dbReference>
<evidence type="ECO:0000313" key="11">
    <source>
        <dbReference type="Proteomes" id="UP000623467"/>
    </source>
</evidence>
<evidence type="ECO:0000259" key="9">
    <source>
        <dbReference type="Pfam" id="PF10502"/>
    </source>
</evidence>
<dbReference type="Pfam" id="PF04377">
    <property type="entry name" value="ATE_C"/>
    <property type="match status" value="1"/>
</dbReference>
<proteinExistence type="inferred from homology"/>